<evidence type="ECO:0000259" key="1">
    <source>
        <dbReference type="Pfam" id="PF20564"/>
    </source>
</evidence>
<dbReference type="EMBL" id="DVFW01000001">
    <property type="protein sequence ID" value="HIQ79655.1"/>
    <property type="molecule type" value="Genomic_DNA"/>
</dbReference>
<evidence type="ECO:0000313" key="3">
    <source>
        <dbReference type="Proteomes" id="UP000886787"/>
    </source>
</evidence>
<organism evidence="2 3">
    <name type="scientific">Candidatus Scatavimonas merdigallinarum</name>
    <dbReference type="NCBI Taxonomy" id="2840914"/>
    <lineage>
        <taxon>Bacteria</taxon>
        <taxon>Bacillati</taxon>
        <taxon>Bacillota</taxon>
        <taxon>Clostridia</taxon>
        <taxon>Eubacteriales</taxon>
        <taxon>Oscillospiraceae</taxon>
        <taxon>Oscillospiraceae incertae sedis</taxon>
        <taxon>Candidatus Scatavimonas</taxon>
    </lineage>
</organism>
<comment type="caution">
    <text evidence="2">The sequence shown here is derived from an EMBL/GenBank/DDBJ whole genome shotgun (WGS) entry which is preliminary data.</text>
</comment>
<dbReference type="AlphaFoldDB" id="A0A9D1CUQ2"/>
<dbReference type="Pfam" id="PF20564">
    <property type="entry name" value="DUF6774"/>
    <property type="match status" value="1"/>
</dbReference>
<sequence>MNACELTMSVTALANSIACQLSDANLALAAAVLTQLGDTLATISTQRSLCSEKIHTKKPAG</sequence>
<dbReference type="Proteomes" id="UP000886787">
    <property type="component" value="Unassembled WGS sequence"/>
</dbReference>
<feature type="domain" description="DUF6774" evidence="1">
    <location>
        <begin position="26"/>
        <end position="50"/>
    </location>
</feature>
<evidence type="ECO:0000313" key="2">
    <source>
        <dbReference type="EMBL" id="HIQ79655.1"/>
    </source>
</evidence>
<dbReference type="InterPro" id="IPR046665">
    <property type="entry name" value="DUF6774"/>
</dbReference>
<reference evidence="2" key="2">
    <citation type="journal article" date="2021" name="PeerJ">
        <title>Extensive microbial diversity within the chicken gut microbiome revealed by metagenomics and culture.</title>
        <authorList>
            <person name="Gilroy R."/>
            <person name="Ravi A."/>
            <person name="Getino M."/>
            <person name="Pursley I."/>
            <person name="Horton D.L."/>
            <person name="Alikhan N.F."/>
            <person name="Baker D."/>
            <person name="Gharbi K."/>
            <person name="Hall N."/>
            <person name="Watson M."/>
            <person name="Adriaenssens E.M."/>
            <person name="Foster-Nyarko E."/>
            <person name="Jarju S."/>
            <person name="Secka A."/>
            <person name="Antonio M."/>
            <person name="Oren A."/>
            <person name="Chaudhuri R.R."/>
            <person name="La Ragione R."/>
            <person name="Hildebrand F."/>
            <person name="Pallen M.J."/>
        </authorList>
    </citation>
    <scope>NUCLEOTIDE SEQUENCE</scope>
    <source>
        <strain evidence="2">ChiSjej1B19-3389</strain>
    </source>
</reference>
<accession>A0A9D1CUQ2</accession>
<gene>
    <name evidence="2" type="ORF">IAD32_00020</name>
</gene>
<protein>
    <recommendedName>
        <fullName evidence="1">DUF6774 domain-containing protein</fullName>
    </recommendedName>
</protein>
<proteinExistence type="predicted"/>
<reference evidence="2" key="1">
    <citation type="submission" date="2020-10" db="EMBL/GenBank/DDBJ databases">
        <authorList>
            <person name="Gilroy R."/>
        </authorList>
    </citation>
    <scope>NUCLEOTIDE SEQUENCE</scope>
    <source>
        <strain evidence="2">ChiSjej1B19-3389</strain>
    </source>
</reference>
<name>A0A9D1CUQ2_9FIRM</name>